<evidence type="ECO:0000256" key="5">
    <source>
        <dbReference type="ARBA" id="ARBA00023128"/>
    </source>
</evidence>
<keyword evidence="7" id="KW-1133">Transmembrane helix</keyword>
<evidence type="ECO:0000256" key="6">
    <source>
        <dbReference type="RuleBase" id="RU003651"/>
    </source>
</evidence>
<dbReference type="Gene3D" id="1.10.8.60">
    <property type="match status" value="1"/>
</dbReference>
<keyword evidence="10" id="KW-1185">Reference proteome</keyword>
<comment type="similarity">
    <text evidence="6">Belongs to the AAA ATPase family.</text>
</comment>
<dbReference type="Gene3D" id="3.40.50.300">
    <property type="entry name" value="P-loop containing nucleotide triphosphate hydrolases"/>
    <property type="match status" value="1"/>
</dbReference>
<dbReference type="InterPro" id="IPR051701">
    <property type="entry name" value="Mito_OM_Translocase_MSP1"/>
</dbReference>
<dbReference type="PANTHER" id="PTHR45644:SF3">
    <property type="entry name" value="FI08533P-RELATED"/>
    <property type="match status" value="1"/>
</dbReference>
<dbReference type="AlphaFoldDB" id="A0ABD3WTJ7"/>
<evidence type="ECO:0000259" key="8">
    <source>
        <dbReference type="SMART" id="SM00382"/>
    </source>
</evidence>
<reference evidence="9 10" key="1">
    <citation type="submission" date="2024-11" db="EMBL/GenBank/DDBJ databases">
        <title>Chromosome-level genome assembly of the freshwater bivalve Anodonta woodiana.</title>
        <authorList>
            <person name="Chen X."/>
        </authorList>
    </citation>
    <scope>NUCLEOTIDE SEQUENCE [LARGE SCALE GENOMIC DNA]</scope>
    <source>
        <strain evidence="9">MN2024</strain>
        <tissue evidence="9">Gills</tissue>
    </source>
</reference>
<dbReference type="Proteomes" id="UP001634394">
    <property type="component" value="Unassembled WGS sequence"/>
</dbReference>
<keyword evidence="2 6" id="KW-0547">Nucleotide-binding</keyword>
<evidence type="ECO:0000256" key="3">
    <source>
        <dbReference type="ARBA" id="ARBA00022787"/>
    </source>
</evidence>
<dbReference type="EMBL" id="JBJQND010000005">
    <property type="protein sequence ID" value="KAL3876557.1"/>
    <property type="molecule type" value="Genomic_DNA"/>
</dbReference>
<evidence type="ECO:0000256" key="2">
    <source>
        <dbReference type="ARBA" id="ARBA00022741"/>
    </source>
</evidence>
<dbReference type="PROSITE" id="PS00674">
    <property type="entry name" value="AAA"/>
    <property type="match status" value="1"/>
</dbReference>
<name>A0ABD3WTJ7_SINWO</name>
<accession>A0ABD3WTJ7</accession>
<gene>
    <name evidence="9" type="ORF">ACJMK2_034397</name>
</gene>
<dbReference type="InterPro" id="IPR003593">
    <property type="entry name" value="AAA+_ATPase"/>
</dbReference>
<feature type="transmembrane region" description="Helical" evidence="7">
    <location>
        <begin position="55"/>
        <end position="77"/>
    </location>
</feature>
<dbReference type="Pfam" id="PF17862">
    <property type="entry name" value="AAA_lid_3"/>
    <property type="match status" value="1"/>
</dbReference>
<comment type="subcellular location">
    <subcellularLocation>
        <location evidence="1">Mitochondrion outer membrane</location>
        <topology evidence="1">Single-pass membrane protein</topology>
    </subcellularLocation>
</comment>
<dbReference type="EMBL" id="JBJQND010000005">
    <property type="protein sequence ID" value="KAL3876559.1"/>
    <property type="molecule type" value="Genomic_DNA"/>
</dbReference>
<evidence type="ECO:0000256" key="4">
    <source>
        <dbReference type="ARBA" id="ARBA00022840"/>
    </source>
</evidence>
<comment type="caution">
    <text evidence="9">The sequence shown here is derived from an EMBL/GenBank/DDBJ whole genome shotgun (WGS) entry which is preliminary data.</text>
</comment>
<protein>
    <recommendedName>
        <fullName evidence="8">AAA+ ATPase domain-containing protein</fullName>
    </recommendedName>
</protein>
<proteinExistence type="inferred from homology"/>
<evidence type="ECO:0000313" key="10">
    <source>
        <dbReference type="Proteomes" id="UP001634394"/>
    </source>
</evidence>
<dbReference type="PANTHER" id="PTHR45644">
    <property type="entry name" value="AAA ATPASE, PUTATIVE (AFU_ORTHOLOGUE AFUA_2G12920)-RELATED-RELATED"/>
    <property type="match status" value="1"/>
</dbReference>
<keyword evidence="4 6" id="KW-0067">ATP-binding</keyword>
<dbReference type="EMBL" id="JBJQND010000005">
    <property type="protein sequence ID" value="KAL3876558.1"/>
    <property type="molecule type" value="Genomic_DNA"/>
</dbReference>
<evidence type="ECO:0000313" key="9">
    <source>
        <dbReference type="EMBL" id="KAL3876558.1"/>
    </source>
</evidence>
<dbReference type="SUPFAM" id="SSF52540">
    <property type="entry name" value="P-loop containing nucleoside triphosphate hydrolases"/>
    <property type="match status" value="1"/>
</dbReference>
<evidence type="ECO:0000256" key="1">
    <source>
        <dbReference type="ARBA" id="ARBA00004572"/>
    </source>
</evidence>
<dbReference type="Pfam" id="PF00004">
    <property type="entry name" value="AAA"/>
    <property type="match status" value="1"/>
</dbReference>
<dbReference type="GO" id="GO:0005741">
    <property type="term" value="C:mitochondrial outer membrane"/>
    <property type="evidence" value="ECO:0007669"/>
    <property type="project" value="UniProtKB-SubCell"/>
</dbReference>
<dbReference type="InterPro" id="IPR041569">
    <property type="entry name" value="AAA_lid_3"/>
</dbReference>
<evidence type="ECO:0000256" key="7">
    <source>
        <dbReference type="SAM" id="Phobius"/>
    </source>
</evidence>
<keyword evidence="7" id="KW-0472">Membrane</keyword>
<dbReference type="SMART" id="SM00382">
    <property type="entry name" value="AAA"/>
    <property type="match status" value="1"/>
</dbReference>
<keyword evidence="5" id="KW-0496">Mitochondrion</keyword>
<sequence length="408" mass="45385">MAASTTQPASSSTMIMSKLSDLSSFLRSFLTPDEVKEVTPRITPEITNAIERKQLLAKILSTLFGVGVSFALTYFAVKWMTNAMDPTSKEKKKAQQSAKEMLKRLGVTNINLTDYELCIASNLVDPLAMTTVWEEIGGLEEIVESIKETVIFPFRRADLFSTSSLIQAPKGVLLYGPPGCGKTLIARATAKAAGARFINLQISSLVDKWYGESQKRAEAVFTLALKLQPVIIFIDEIDSFLRSRSSSDHEATAMIKTQFMSFWDGLITDPSCKVMIMGATNRPEDVDAAILRRMPCMFKIGMPGRHQRSEILSIILANEEIGDIDYAMLGEKTEGFSGSDLKEACRIAAINTVHEFIQEGKSQYGNQYMDRMTGRIRNLTMADIEYGVDKVRESKRTIKDSMSMLQLD</sequence>
<keyword evidence="3" id="KW-1000">Mitochondrion outer membrane</keyword>
<dbReference type="GO" id="GO:0005524">
    <property type="term" value="F:ATP binding"/>
    <property type="evidence" value="ECO:0007669"/>
    <property type="project" value="UniProtKB-KW"/>
</dbReference>
<dbReference type="InterPro" id="IPR027417">
    <property type="entry name" value="P-loop_NTPase"/>
</dbReference>
<dbReference type="FunFam" id="3.40.50.300:FF:000538">
    <property type="entry name" value="ATPase family AAA domain-containing protein 1"/>
    <property type="match status" value="1"/>
</dbReference>
<dbReference type="InterPro" id="IPR003959">
    <property type="entry name" value="ATPase_AAA_core"/>
</dbReference>
<dbReference type="InterPro" id="IPR003960">
    <property type="entry name" value="ATPase_AAA_CS"/>
</dbReference>
<organism evidence="9 10">
    <name type="scientific">Sinanodonta woodiana</name>
    <name type="common">Chinese pond mussel</name>
    <name type="synonym">Anodonta woodiana</name>
    <dbReference type="NCBI Taxonomy" id="1069815"/>
    <lineage>
        <taxon>Eukaryota</taxon>
        <taxon>Metazoa</taxon>
        <taxon>Spiralia</taxon>
        <taxon>Lophotrochozoa</taxon>
        <taxon>Mollusca</taxon>
        <taxon>Bivalvia</taxon>
        <taxon>Autobranchia</taxon>
        <taxon>Heteroconchia</taxon>
        <taxon>Palaeoheterodonta</taxon>
        <taxon>Unionida</taxon>
        <taxon>Unionoidea</taxon>
        <taxon>Unionidae</taxon>
        <taxon>Unioninae</taxon>
        <taxon>Sinanodonta</taxon>
    </lineage>
</organism>
<feature type="domain" description="AAA+ ATPase" evidence="8">
    <location>
        <begin position="168"/>
        <end position="306"/>
    </location>
</feature>
<keyword evidence="7" id="KW-0812">Transmembrane</keyword>